<organism evidence="1 2">
    <name type="scientific">Streptomyces microflavus</name>
    <name type="common">Streptomyces lipmanii</name>
    <dbReference type="NCBI Taxonomy" id="1919"/>
    <lineage>
        <taxon>Bacteria</taxon>
        <taxon>Bacillati</taxon>
        <taxon>Actinomycetota</taxon>
        <taxon>Actinomycetes</taxon>
        <taxon>Kitasatosporales</taxon>
        <taxon>Streptomycetaceae</taxon>
        <taxon>Streptomyces</taxon>
    </lineage>
</organism>
<name>A0A6N9VDZ7_STRMI</name>
<gene>
    <name evidence="1" type="ORF">G3I39_20950</name>
</gene>
<dbReference type="RefSeq" id="WP_164357819.1">
    <property type="nucleotide sequence ID" value="NZ_JAAGME010000892.1"/>
</dbReference>
<reference evidence="1 2" key="1">
    <citation type="submission" date="2020-01" db="EMBL/GenBank/DDBJ databases">
        <title>Insect and environment-associated Actinomycetes.</title>
        <authorList>
            <person name="Currrie C."/>
            <person name="Chevrette M."/>
            <person name="Carlson C."/>
            <person name="Stubbendieck R."/>
            <person name="Wendt-Pienkowski E."/>
        </authorList>
    </citation>
    <scope>NUCLEOTIDE SEQUENCE [LARGE SCALE GENOMIC DNA]</scope>
    <source>
        <strain evidence="1 2">SID14438</strain>
    </source>
</reference>
<dbReference type="AlphaFoldDB" id="A0A6N9VDZ7"/>
<dbReference type="Proteomes" id="UP000471648">
    <property type="component" value="Unassembled WGS sequence"/>
</dbReference>
<sequence length="182" mass="20042">MDWGTLVATVSGGFIAISGTVLADHLRRRHENSRGAADRRRAVYIEFISAVGDCHARLRQIAQDQDPSTDPDRAARAALGETAVHEVRERFFIDASADVAGAGQAMFAQLRAVQRVVGTGAGHTSAAFHDAYHPYLDRVWAYRVSVRRELEDRTFSPESFGWDDWDGRDRCPICRGGLTVGA</sequence>
<proteinExistence type="predicted"/>
<evidence type="ECO:0000313" key="2">
    <source>
        <dbReference type="Proteomes" id="UP000471648"/>
    </source>
</evidence>
<protein>
    <submittedName>
        <fullName evidence="1">CchlQ</fullName>
    </submittedName>
</protein>
<comment type="caution">
    <text evidence="1">The sequence shown here is derived from an EMBL/GenBank/DDBJ whole genome shotgun (WGS) entry which is preliminary data.</text>
</comment>
<evidence type="ECO:0000313" key="1">
    <source>
        <dbReference type="EMBL" id="NEB69498.1"/>
    </source>
</evidence>
<dbReference type="EMBL" id="JAAGME010000892">
    <property type="protein sequence ID" value="NEB69498.1"/>
    <property type="molecule type" value="Genomic_DNA"/>
</dbReference>
<accession>A0A6N9VDZ7</accession>